<evidence type="ECO:0000256" key="2">
    <source>
        <dbReference type="ARBA" id="ARBA00022723"/>
    </source>
</evidence>
<keyword evidence="8" id="KW-1185">Reference proteome</keyword>
<reference evidence="7 8" key="1">
    <citation type="submission" date="2019-07" db="EMBL/GenBank/DDBJ databases">
        <title>Description of 53C-WASEF.</title>
        <authorList>
            <person name="Pitt A."/>
            <person name="Hahn M.W."/>
        </authorList>
    </citation>
    <scope>NUCLEOTIDE SEQUENCE [LARGE SCALE GENOMIC DNA]</scope>
    <source>
        <strain evidence="7 8">53C-WASEF</strain>
    </source>
</reference>
<comment type="caution">
    <text evidence="7">The sequence shown here is derived from an EMBL/GenBank/DDBJ whole genome shotgun (WGS) entry which is preliminary data.</text>
</comment>
<dbReference type="OrthoDB" id="9777740at2"/>
<dbReference type="Proteomes" id="UP000315648">
    <property type="component" value="Unassembled WGS sequence"/>
</dbReference>
<keyword evidence="1" id="KW-0004">4Fe-4S</keyword>
<keyword evidence="5" id="KW-0411">Iron-sulfur</keyword>
<dbReference type="InterPro" id="IPR036188">
    <property type="entry name" value="FAD/NAD-bd_sf"/>
</dbReference>
<feature type="region of interest" description="Disordered" evidence="6">
    <location>
        <begin position="449"/>
        <end position="469"/>
    </location>
</feature>
<protein>
    <submittedName>
        <fullName evidence="7">FAD-dependent oxidoreductase</fullName>
    </submittedName>
</protein>
<keyword evidence="3" id="KW-0560">Oxidoreductase</keyword>
<evidence type="ECO:0000256" key="3">
    <source>
        <dbReference type="ARBA" id="ARBA00023002"/>
    </source>
</evidence>
<keyword evidence="4" id="KW-0408">Iron</keyword>
<evidence type="ECO:0000256" key="4">
    <source>
        <dbReference type="ARBA" id="ARBA00023004"/>
    </source>
</evidence>
<dbReference type="EMBL" id="VMBG01000001">
    <property type="protein sequence ID" value="TSJ78562.1"/>
    <property type="molecule type" value="Genomic_DNA"/>
</dbReference>
<name>A0A556QPN6_9BACT</name>
<evidence type="ECO:0000256" key="5">
    <source>
        <dbReference type="ARBA" id="ARBA00023014"/>
    </source>
</evidence>
<dbReference type="InterPro" id="IPR039650">
    <property type="entry name" value="HdrA-like"/>
</dbReference>
<proteinExistence type="predicted"/>
<evidence type="ECO:0000313" key="7">
    <source>
        <dbReference type="EMBL" id="TSJ78562.1"/>
    </source>
</evidence>
<evidence type="ECO:0000313" key="8">
    <source>
        <dbReference type="Proteomes" id="UP000315648"/>
    </source>
</evidence>
<dbReference type="AlphaFoldDB" id="A0A556QPN6"/>
<dbReference type="PANTHER" id="PTHR43498">
    <property type="entry name" value="FERREDOXIN:COB-COM HETERODISULFIDE REDUCTASE SUBUNIT A"/>
    <property type="match status" value="1"/>
</dbReference>
<feature type="compositionally biased region" description="Basic and acidic residues" evidence="6">
    <location>
        <begin position="449"/>
        <end position="460"/>
    </location>
</feature>
<dbReference type="SUPFAM" id="SSF51905">
    <property type="entry name" value="FAD/NAD(P)-binding domain"/>
    <property type="match status" value="1"/>
</dbReference>
<dbReference type="GO" id="GO:0051539">
    <property type="term" value="F:4 iron, 4 sulfur cluster binding"/>
    <property type="evidence" value="ECO:0007669"/>
    <property type="project" value="UniProtKB-KW"/>
</dbReference>
<dbReference type="RefSeq" id="WP_144228903.1">
    <property type="nucleotide sequence ID" value="NZ_CBCRVV010000002.1"/>
</dbReference>
<dbReference type="Gene3D" id="3.50.50.60">
    <property type="entry name" value="FAD/NAD(P)-binding domain"/>
    <property type="match status" value="1"/>
</dbReference>
<dbReference type="GO" id="GO:0046872">
    <property type="term" value="F:metal ion binding"/>
    <property type="evidence" value="ECO:0007669"/>
    <property type="project" value="UniProtKB-KW"/>
</dbReference>
<evidence type="ECO:0000256" key="6">
    <source>
        <dbReference type="SAM" id="MobiDB-lite"/>
    </source>
</evidence>
<dbReference type="GO" id="GO:0016491">
    <property type="term" value="F:oxidoreductase activity"/>
    <property type="evidence" value="ECO:0007669"/>
    <property type="project" value="UniProtKB-KW"/>
</dbReference>
<evidence type="ECO:0000256" key="1">
    <source>
        <dbReference type="ARBA" id="ARBA00022485"/>
    </source>
</evidence>
<keyword evidence="2" id="KW-0479">Metal-binding</keyword>
<accession>A0A556QPN6</accession>
<dbReference type="PANTHER" id="PTHR43498:SF1">
    <property type="entry name" value="COB--COM HETERODISULFIDE REDUCTASE IRON-SULFUR SUBUNIT A"/>
    <property type="match status" value="1"/>
</dbReference>
<gene>
    <name evidence="7" type="ORF">FPL22_04480</name>
</gene>
<dbReference type="Pfam" id="PF12831">
    <property type="entry name" value="FAD_oxidored"/>
    <property type="match status" value="1"/>
</dbReference>
<organism evidence="7 8">
    <name type="scientific">Rariglobus hedericola</name>
    <dbReference type="NCBI Taxonomy" id="2597822"/>
    <lineage>
        <taxon>Bacteria</taxon>
        <taxon>Pseudomonadati</taxon>
        <taxon>Verrucomicrobiota</taxon>
        <taxon>Opitutia</taxon>
        <taxon>Opitutales</taxon>
        <taxon>Opitutaceae</taxon>
        <taxon>Rariglobus</taxon>
    </lineage>
</organism>
<sequence length="469" mass="50057">MKFFSLPARALPLDDSWDVIVAGGGPSGCTAAAAAAREGARTLLIESSGCLGGSGTSALVPAWCPFSDKEKIIYRGLAEKVFAAAKDGVSHVKEKDLDWVPIDAERLKRVYDRLVTEAGASILFHTVLSSVEKDDEGGVTAILVSNKAGLTALRAKVYVDCTGDADLATWAGADTLKGDDKGQMQPGTHCFILTNVDDYAYRHGQPLYFTNTESPIHAILASGKYPEIPDHHICNNPVGPGAVGFNAGHLFQVDNTDPQGMSRALVAGRRMAAAYRDALAEFFPSAFGNAFLAATGSVVGIRETRRVTGDYVLTLQDYLERRTFADEICRNSYFIDLHETKKELAAKGEDWVSKFVHYGKGESHGVPYRCLTPRGLRNVLVAGRSISCERIVQGSIRVMPVCLAMGEAAGIAAALAAADNAGDVHAVDTDALRARLRAEGGYLPYEANEKETSLKADREGTISAAGGRG</sequence>